<gene>
    <name evidence="4" type="ORF">JH146_0298</name>
</gene>
<name>A0A076LI05_9EURY</name>
<dbReference type="Pfam" id="PF09972">
    <property type="entry name" value="DUF2207"/>
    <property type="match status" value="1"/>
</dbReference>
<evidence type="ECO:0000259" key="3">
    <source>
        <dbReference type="Pfam" id="PF20990"/>
    </source>
</evidence>
<organism evidence="4 5">
    <name type="scientific">Methanocaldococcus bathoardescens</name>
    <dbReference type="NCBI Taxonomy" id="1301915"/>
    <lineage>
        <taxon>Archaea</taxon>
        <taxon>Methanobacteriati</taxon>
        <taxon>Methanobacteriota</taxon>
        <taxon>Methanomada group</taxon>
        <taxon>Methanococci</taxon>
        <taxon>Methanococcales</taxon>
        <taxon>Methanocaldococcaceae</taxon>
        <taxon>Methanocaldococcus</taxon>
    </lineage>
</organism>
<dbReference type="OrthoDB" id="137138at2157"/>
<evidence type="ECO:0008006" key="6">
    <source>
        <dbReference type="Google" id="ProtNLM"/>
    </source>
</evidence>
<keyword evidence="1" id="KW-0472">Membrane</keyword>
<proteinExistence type="predicted"/>
<dbReference type="RefSeq" id="WP_048201347.1">
    <property type="nucleotide sequence ID" value="NZ_CP009149.1"/>
</dbReference>
<dbReference type="InterPro" id="IPR018702">
    <property type="entry name" value="DUF2207"/>
</dbReference>
<dbReference type="KEGG" id="mjh:JH146_0298"/>
<evidence type="ECO:0000256" key="1">
    <source>
        <dbReference type="SAM" id="Phobius"/>
    </source>
</evidence>
<accession>A0A076LI05</accession>
<dbReference type="Proteomes" id="UP000028781">
    <property type="component" value="Chromosome"/>
</dbReference>
<dbReference type="EMBL" id="CP009149">
    <property type="protein sequence ID" value="AIJ05149.1"/>
    <property type="molecule type" value="Genomic_DNA"/>
</dbReference>
<dbReference type="InterPro" id="IPR048389">
    <property type="entry name" value="YciQ-like_C"/>
</dbReference>
<reference evidence="4 5" key="1">
    <citation type="journal article" date="2015" name="Int. J. Syst. Evol. Microbiol.">
        <title>M ethanocaldococcus bathoardescens sp. nov., a hyperthermophilic methanogen isolated from a volcanically active deep-sea hydrothermal vent.</title>
        <authorList>
            <person name="Stewart L.C."/>
            <person name="Jung J.H."/>
            <person name="Kim Y.T."/>
            <person name="Kwon S.W."/>
            <person name="Park C.S."/>
            <person name="Holden J.F."/>
        </authorList>
    </citation>
    <scope>NUCLEOTIDE SEQUENCE [LARGE SCALE GENOMIC DNA]</scope>
    <source>
        <strain evidence="4 5">JH146</strain>
    </source>
</reference>
<protein>
    <recommendedName>
        <fullName evidence="6">DUF2207 domain-containing protein</fullName>
    </recommendedName>
</protein>
<evidence type="ECO:0000313" key="5">
    <source>
        <dbReference type="Proteomes" id="UP000028781"/>
    </source>
</evidence>
<dbReference type="Pfam" id="PF20990">
    <property type="entry name" value="DUF2207_C"/>
    <property type="match status" value="1"/>
</dbReference>
<evidence type="ECO:0000259" key="2">
    <source>
        <dbReference type="Pfam" id="PF09972"/>
    </source>
</evidence>
<evidence type="ECO:0000313" key="4">
    <source>
        <dbReference type="EMBL" id="AIJ05149.1"/>
    </source>
</evidence>
<feature type="domain" description="DUF2207" evidence="2">
    <location>
        <begin position="38"/>
        <end position="233"/>
    </location>
</feature>
<feature type="transmembrane region" description="Helical" evidence="1">
    <location>
        <begin position="272"/>
        <end position="290"/>
    </location>
</feature>
<dbReference type="STRING" id="1301915.JH146_0298"/>
<feature type="domain" description="Predicted membrane protein YciQ-like C-terminal" evidence="3">
    <location>
        <begin position="301"/>
        <end position="551"/>
    </location>
</feature>
<keyword evidence="1" id="KW-0812">Transmembrane</keyword>
<keyword evidence="5" id="KW-1185">Reference proteome</keyword>
<dbReference type="GeneID" id="24890891"/>
<sequence length="611" mass="69993">MKEEKKMIIFCSVIFVVGVLGIFLVNSSNGIGYADIGVKNYEANLYIDKNLTLEEKYTYEILIDGRYRMLYRDWKVPLTYNNNLEIPYIKVSNLSASSKNMVGYVVDYKGNVLVFSNNSLIKKKIKELVVEYNVINEVGFYNPYRYNTGVYTTNYRFCIYPPIETDGKVSHINLKLADEHLPYKNVKINIIDKNNSILNLFVYPSTFKVYKTSFGYTIEGNSPKDEMIEIEMLLKPNSVNGFLNYINGVEEKALSAYDKYILINNIIKFTKYALIAIILLFPLIAYIVYLKYGKEKFYVVPEYLSYVPNKNRKPWVVNLIFNGEVGNFDKNGFYATLLDLHNRGHIKIIRDDGSVKIKILKNDENLNDLDLYEKAVMDFLIRYAKNDEFNPKDLERIVSYRADKYKIKRLWNEINRVMKNPPFSSTLTKKFLETKGKDILWISLAISIILVLILFGISMSYSKYYPTLKDIPYLSFILVIQNIILILTPKSLFGRWKNDYYKEKLEWEAFKNFLSDLAMIKKYSPEDISIWKEWLVYGTALGVGEKVVEAMKSLNINIPEADIAPAVYIAYGSMYSSINNAYSSTVASSSISSGGGFGIGGGFGGGGGGAR</sequence>
<feature type="transmembrane region" description="Helical" evidence="1">
    <location>
        <begin position="7"/>
        <end position="25"/>
    </location>
</feature>
<feature type="transmembrane region" description="Helical" evidence="1">
    <location>
        <begin position="471"/>
        <end position="488"/>
    </location>
</feature>
<dbReference type="HOGENOM" id="CLU_448801_0_0_2"/>
<keyword evidence="1" id="KW-1133">Transmembrane helix</keyword>
<dbReference type="AlphaFoldDB" id="A0A076LI05"/>
<feature type="transmembrane region" description="Helical" evidence="1">
    <location>
        <begin position="439"/>
        <end position="459"/>
    </location>
</feature>